<keyword evidence="2" id="KW-1185">Reference proteome</keyword>
<organism evidence="1 2">
    <name type="scientific">Ladona fulva</name>
    <name type="common">Scarce chaser dragonfly</name>
    <name type="synonym">Libellula fulva</name>
    <dbReference type="NCBI Taxonomy" id="123851"/>
    <lineage>
        <taxon>Eukaryota</taxon>
        <taxon>Metazoa</taxon>
        <taxon>Ecdysozoa</taxon>
        <taxon>Arthropoda</taxon>
        <taxon>Hexapoda</taxon>
        <taxon>Insecta</taxon>
        <taxon>Pterygota</taxon>
        <taxon>Palaeoptera</taxon>
        <taxon>Odonata</taxon>
        <taxon>Epiprocta</taxon>
        <taxon>Anisoptera</taxon>
        <taxon>Libelluloidea</taxon>
        <taxon>Libellulidae</taxon>
        <taxon>Ladona</taxon>
    </lineage>
</organism>
<reference evidence="1" key="1">
    <citation type="submission" date="2013-04" db="EMBL/GenBank/DDBJ databases">
        <authorList>
            <person name="Qu J."/>
            <person name="Murali S.C."/>
            <person name="Bandaranaike D."/>
            <person name="Bellair M."/>
            <person name="Blankenburg K."/>
            <person name="Chao H."/>
            <person name="Dinh H."/>
            <person name="Doddapaneni H."/>
            <person name="Downs B."/>
            <person name="Dugan-Rocha S."/>
            <person name="Elkadiri S."/>
            <person name="Gnanaolivu R.D."/>
            <person name="Hernandez B."/>
            <person name="Javaid M."/>
            <person name="Jayaseelan J.C."/>
            <person name="Lee S."/>
            <person name="Li M."/>
            <person name="Ming W."/>
            <person name="Munidasa M."/>
            <person name="Muniz J."/>
            <person name="Nguyen L."/>
            <person name="Ongeri F."/>
            <person name="Osuji N."/>
            <person name="Pu L.-L."/>
            <person name="Puazo M."/>
            <person name="Qu C."/>
            <person name="Quiroz J."/>
            <person name="Raj R."/>
            <person name="Weissenberger G."/>
            <person name="Xin Y."/>
            <person name="Zou X."/>
            <person name="Han Y."/>
            <person name="Richards S."/>
            <person name="Worley K."/>
            <person name="Muzny D."/>
            <person name="Gibbs R."/>
        </authorList>
    </citation>
    <scope>NUCLEOTIDE SEQUENCE</scope>
    <source>
        <strain evidence="1">Sampled in the wild</strain>
    </source>
</reference>
<sequence>MSKCLILILDWLNQNGIFFTNLYSDGGLFSISVSDVQGGAIPTTEQSSKSIAGVPFNRLGWNAHMSGESKEKQEQIQRAVSSRMELNLRLEQDDMEGVEENEWDE</sequence>
<dbReference type="Proteomes" id="UP000792457">
    <property type="component" value="Unassembled WGS sequence"/>
</dbReference>
<name>A0A8K0P8Q7_LADFU</name>
<proteinExistence type="predicted"/>
<dbReference type="OrthoDB" id="1850764at2759"/>
<accession>A0A8K0P8Q7</accession>
<comment type="caution">
    <text evidence="1">The sequence shown here is derived from an EMBL/GenBank/DDBJ whole genome shotgun (WGS) entry which is preliminary data.</text>
</comment>
<dbReference type="EMBL" id="KZ309283">
    <property type="protein sequence ID" value="KAG8238116.1"/>
    <property type="molecule type" value="Genomic_DNA"/>
</dbReference>
<evidence type="ECO:0000313" key="2">
    <source>
        <dbReference type="Proteomes" id="UP000792457"/>
    </source>
</evidence>
<protein>
    <submittedName>
        <fullName evidence="1">Uncharacterized protein</fullName>
    </submittedName>
</protein>
<evidence type="ECO:0000313" key="1">
    <source>
        <dbReference type="EMBL" id="KAG8238116.1"/>
    </source>
</evidence>
<gene>
    <name evidence="1" type="ORF">J437_LFUL012727</name>
</gene>
<reference evidence="1" key="2">
    <citation type="submission" date="2017-10" db="EMBL/GenBank/DDBJ databases">
        <title>Ladona fulva Genome sequencing and assembly.</title>
        <authorList>
            <person name="Murali S."/>
            <person name="Richards S."/>
            <person name="Bandaranaike D."/>
            <person name="Bellair M."/>
            <person name="Blankenburg K."/>
            <person name="Chao H."/>
            <person name="Dinh H."/>
            <person name="Doddapaneni H."/>
            <person name="Dugan-Rocha S."/>
            <person name="Elkadiri S."/>
            <person name="Gnanaolivu R."/>
            <person name="Hernandez B."/>
            <person name="Skinner E."/>
            <person name="Javaid M."/>
            <person name="Lee S."/>
            <person name="Li M."/>
            <person name="Ming W."/>
            <person name="Munidasa M."/>
            <person name="Muniz J."/>
            <person name="Nguyen L."/>
            <person name="Hughes D."/>
            <person name="Osuji N."/>
            <person name="Pu L.-L."/>
            <person name="Puazo M."/>
            <person name="Qu C."/>
            <person name="Quiroz J."/>
            <person name="Raj R."/>
            <person name="Weissenberger G."/>
            <person name="Xin Y."/>
            <person name="Zou X."/>
            <person name="Han Y."/>
            <person name="Worley K."/>
            <person name="Muzny D."/>
            <person name="Gibbs R."/>
        </authorList>
    </citation>
    <scope>NUCLEOTIDE SEQUENCE</scope>
    <source>
        <strain evidence="1">Sampled in the wild</strain>
    </source>
</reference>
<dbReference type="AlphaFoldDB" id="A0A8K0P8Q7"/>